<name>A0A316ZHY0_9BASI</name>
<gene>
    <name evidence="16" type="ORF">FA09DRAFT_314628</name>
</gene>
<organism evidence="16 17">
    <name type="scientific">Tilletiopsis washingtonensis</name>
    <dbReference type="NCBI Taxonomy" id="58919"/>
    <lineage>
        <taxon>Eukaryota</taxon>
        <taxon>Fungi</taxon>
        <taxon>Dikarya</taxon>
        <taxon>Basidiomycota</taxon>
        <taxon>Ustilaginomycotina</taxon>
        <taxon>Exobasidiomycetes</taxon>
        <taxon>Entylomatales</taxon>
        <taxon>Entylomatales incertae sedis</taxon>
        <taxon>Tilletiopsis</taxon>
    </lineage>
</organism>
<dbReference type="InterPro" id="IPR019821">
    <property type="entry name" value="Kinesin_motor_CS"/>
</dbReference>
<dbReference type="InterPro" id="IPR001752">
    <property type="entry name" value="Kinesin_motor_dom"/>
</dbReference>
<keyword evidence="5 13" id="KW-0547">Nucleotide-binding</keyword>
<dbReference type="PANTHER" id="PTHR47970">
    <property type="entry name" value="KINESIN-LIKE PROTEIN KIF11"/>
    <property type="match status" value="1"/>
</dbReference>
<evidence type="ECO:0000256" key="10">
    <source>
        <dbReference type="ARBA" id="ARBA00023212"/>
    </source>
</evidence>
<dbReference type="GO" id="GO:0008574">
    <property type="term" value="F:plus-end-directed microtubule motor activity"/>
    <property type="evidence" value="ECO:0007669"/>
    <property type="project" value="TreeGrafter"/>
</dbReference>
<dbReference type="GO" id="GO:0072686">
    <property type="term" value="C:mitotic spindle"/>
    <property type="evidence" value="ECO:0007669"/>
    <property type="project" value="TreeGrafter"/>
</dbReference>
<keyword evidence="11" id="KW-0131">Cell cycle</keyword>
<dbReference type="PANTHER" id="PTHR47970:SF12">
    <property type="entry name" value="KINESIN FAMILY MEMBER 11"/>
    <property type="match status" value="1"/>
</dbReference>
<dbReference type="InterPro" id="IPR047241">
    <property type="entry name" value="KIF11-like_kin_motor_dom"/>
</dbReference>
<reference evidence="16 17" key="1">
    <citation type="journal article" date="2018" name="Mol. Biol. Evol.">
        <title>Broad Genomic Sampling Reveals a Smut Pathogenic Ancestry of the Fungal Clade Ustilaginomycotina.</title>
        <authorList>
            <person name="Kijpornyongpan T."/>
            <person name="Mondo S.J."/>
            <person name="Barry K."/>
            <person name="Sandor L."/>
            <person name="Lee J."/>
            <person name="Lipzen A."/>
            <person name="Pangilinan J."/>
            <person name="LaButti K."/>
            <person name="Hainaut M."/>
            <person name="Henrissat B."/>
            <person name="Grigoriev I.V."/>
            <person name="Spatafora J.W."/>
            <person name="Aime M.C."/>
        </authorList>
    </citation>
    <scope>NUCLEOTIDE SEQUENCE [LARGE SCALE GENOMIC DNA]</scope>
    <source>
        <strain evidence="16 17">MCA 4186</strain>
    </source>
</reference>
<dbReference type="PROSITE" id="PS50067">
    <property type="entry name" value="KINESIN_MOTOR_2"/>
    <property type="match status" value="1"/>
</dbReference>
<keyword evidence="7 13" id="KW-0067">ATP-binding</keyword>
<protein>
    <submittedName>
        <fullName evidence="16">Kinesin-domain-containing protein</fullName>
    </submittedName>
</protein>
<dbReference type="Gene3D" id="3.40.850.10">
    <property type="entry name" value="Kinesin motor domain"/>
    <property type="match status" value="1"/>
</dbReference>
<dbReference type="AlphaFoldDB" id="A0A316ZHY0"/>
<feature type="domain" description="Kinesin motor" evidence="15">
    <location>
        <begin position="92"/>
        <end position="453"/>
    </location>
</feature>
<dbReference type="GO" id="GO:0005524">
    <property type="term" value="F:ATP binding"/>
    <property type="evidence" value="ECO:0007669"/>
    <property type="project" value="UniProtKB-UniRule"/>
</dbReference>
<evidence type="ECO:0000256" key="5">
    <source>
        <dbReference type="ARBA" id="ARBA00022741"/>
    </source>
</evidence>
<evidence type="ECO:0000256" key="6">
    <source>
        <dbReference type="ARBA" id="ARBA00022776"/>
    </source>
</evidence>
<feature type="compositionally biased region" description="Acidic residues" evidence="14">
    <location>
        <begin position="1095"/>
        <end position="1104"/>
    </location>
</feature>
<dbReference type="PROSITE" id="PS00411">
    <property type="entry name" value="KINESIN_MOTOR_1"/>
    <property type="match status" value="1"/>
</dbReference>
<dbReference type="InterPro" id="IPR036961">
    <property type="entry name" value="Kinesin_motor_dom_sf"/>
</dbReference>
<evidence type="ECO:0000256" key="11">
    <source>
        <dbReference type="ARBA" id="ARBA00023306"/>
    </source>
</evidence>
<evidence type="ECO:0000256" key="1">
    <source>
        <dbReference type="ARBA" id="ARBA00004245"/>
    </source>
</evidence>
<keyword evidence="9 13" id="KW-0505">Motor protein</keyword>
<feature type="region of interest" description="Disordered" evidence="14">
    <location>
        <begin position="1092"/>
        <end position="1199"/>
    </location>
</feature>
<dbReference type="EMBL" id="KZ819284">
    <property type="protein sequence ID" value="PWO00877.1"/>
    <property type="molecule type" value="Genomic_DNA"/>
</dbReference>
<dbReference type="GO" id="GO:0051301">
    <property type="term" value="P:cell division"/>
    <property type="evidence" value="ECO:0007669"/>
    <property type="project" value="UniProtKB-KW"/>
</dbReference>
<dbReference type="InterPro" id="IPR027417">
    <property type="entry name" value="P-loop_NTPase"/>
</dbReference>
<keyword evidence="8" id="KW-0175">Coiled coil</keyword>
<evidence type="ECO:0000256" key="4">
    <source>
        <dbReference type="ARBA" id="ARBA00022701"/>
    </source>
</evidence>
<evidence type="ECO:0000313" key="17">
    <source>
        <dbReference type="Proteomes" id="UP000245946"/>
    </source>
</evidence>
<accession>A0A316ZHY0</accession>
<dbReference type="SUPFAM" id="SSF52540">
    <property type="entry name" value="P-loop containing nucleoside triphosphate hydrolases"/>
    <property type="match status" value="1"/>
</dbReference>
<evidence type="ECO:0000256" key="2">
    <source>
        <dbReference type="ARBA" id="ARBA00022490"/>
    </source>
</evidence>
<dbReference type="Proteomes" id="UP000245946">
    <property type="component" value="Unassembled WGS sequence"/>
</dbReference>
<keyword evidence="10" id="KW-0206">Cytoskeleton</keyword>
<proteinExistence type="inferred from homology"/>
<dbReference type="PRINTS" id="PR00380">
    <property type="entry name" value="KINESINHEAVY"/>
</dbReference>
<evidence type="ECO:0000256" key="3">
    <source>
        <dbReference type="ARBA" id="ARBA00022618"/>
    </source>
</evidence>
<sequence length="1199" mass="129775">MAPPARPSSAAPARRPAMSASTSRSTMASSDGAGPSASRVPASRSNGPPLSGRAGASSSQSEDGHAVGRPRAGSVAVASTATGRRRDEDETNIQVVVRVRGRAPGESATKDPIVSTSGARCQAISIALDAPVVSSSSAAASALAEPQAVREKTYDFDHVFGPEADQGMVYQHVVGPILDEVLSGYNCTIFAYGQTGTGKTHTMEGDLSSQLGGTYASEAGIIPRTLYRLFHTLELQRFEYSVHATFVELYNEELRDLLSADLPTPLGGSKDSGLKLFESDGEKGRRGVFIEGVSDSPIIDAADGLKLLRRGSQKRQIAATRCNESSSRSHSVFTLTVHIKETTPKGEDVMRTGKLNLVDLAGSENIGRSGAENKRAREAGMINQSLLTLGRVINALVEKSSHIPYRESKLTRLLKESLGGRTKTCIIATVATEKANMEETLSTLDYALRAKSIKNRPELNRRMTRAGLIKDYVHEIGTLKRDLIAAREKDGFYVSGDSWKAMQEEHEGTKTEADELRRGKEVVESKMNSLREQFEQNMQLLTKRDGEAKAAKAEFVEQSETLKQIKLRVEELLVAEEEERTLREAYQRSERKLSSVSDALNVLVGESTKDLGGLFGKLERKEKVEATNRALAAECQKSVSTMTGALEARVLEYRSSHERFTSDLSAQLVKFTQRQSADAEAKGQHLEERARELAKLSATLRSKQELSVEQSVKAADELDRIRQAVISASEERRAATTDSCSRLASQLLESSRSSAERMKSGLAAIIEITSDIAQAAQSHVTDSAARIQAVQDLAQARTAQELVALREQNELLAQLLDDERTKARTMRDELAANISRLLVGFTDDRDRSLTEAVGSVQARLTSEEKSAQTFAASHSALVTEVAESSSAFAADIAQREKIARKHRRKCDATIDQSCERTAQSIETFGSEIGEIAEQDVSQTQQMGKSFAERLARLRNDTAGTQQAQESDLTELTSSVSASYATVRTAYAKSQKAVDSYSAKASSSLAEHKSSGLAFAATAAQQLADLREESRGYLSSRFAVDEPTGDTPRKREWAAPAPWRLVPSDRLRAIQQQRMRVEAAELQGGTSVSIACSESEAGDADEELGEQLADSSRLLSDDNTLMPGDRTARRSESHSSLTSSAAEAEPEVVANAPLRQLSNGNTAAALPKRKAADADAAGPEKPLRASAVPSMIGRPKRVRP</sequence>
<dbReference type="CDD" id="cd01364">
    <property type="entry name" value="KISc_BimC_Eg5"/>
    <property type="match status" value="1"/>
</dbReference>
<dbReference type="FunFam" id="3.40.850.10:FF:000051">
    <property type="entry name" value="Kinesin-like protein bimC"/>
    <property type="match status" value="1"/>
</dbReference>
<dbReference type="Pfam" id="PF00225">
    <property type="entry name" value="Kinesin"/>
    <property type="match status" value="1"/>
</dbReference>
<dbReference type="GO" id="GO:0007018">
    <property type="term" value="P:microtubule-based movement"/>
    <property type="evidence" value="ECO:0007669"/>
    <property type="project" value="InterPro"/>
</dbReference>
<dbReference type="OrthoDB" id="3176171at2759"/>
<evidence type="ECO:0000259" key="15">
    <source>
        <dbReference type="PROSITE" id="PS50067"/>
    </source>
</evidence>
<evidence type="ECO:0000313" key="16">
    <source>
        <dbReference type="EMBL" id="PWO00877.1"/>
    </source>
</evidence>
<keyword evidence="2" id="KW-0963">Cytoplasm</keyword>
<feature type="binding site" evidence="13">
    <location>
        <begin position="193"/>
        <end position="200"/>
    </location>
    <ligand>
        <name>ATP</name>
        <dbReference type="ChEBI" id="CHEBI:30616"/>
    </ligand>
</feature>
<comment type="subcellular location">
    <subcellularLocation>
        <location evidence="1">Cytoplasm</location>
        <location evidence="1">Cytoskeleton</location>
    </subcellularLocation>
</comment>
<dbReference type="InterPro" id="IPR047149">
    <property type="entry name" value="KIF11-like"/>
</dbReference>
<evidence type="ECO:0000256" key="8">
    <source>
        <dbReference type="ARBA" id="ARBA00023054"/>
    </source>
</evidence>
<comment type="similarity">
    <text evidence="12">Belongs to the TRAFAC class myosin-kinesin ATPase superfamily. Kinesin family. KIN-5/BimC subfamily.</text>
</comment>
<keyword evidence="3" id="KW-0132">Cell division</keyword>
<feature type="compositionally biased region" description="Low complexity" evidence="14">
    <location>
        <begin position="7"/>
        <end position="30"/>
    </location>
</feature>
<dbReference type="RefSeq" id="XP_025601155.1">
    <property type="nucleotide sequence ID" value="XM_025740775.1"/>
</dbReference>
<feature type="compositionally biased region" description="Polar residues" evidence="14">
    <location>
        <begin position="1108"/>
        <end position="1118"/>
    </location>
</feature>
<dbReference type="SMART" id="SM00129">
    <property type="entry name" value="KISc"/>
    <property type="match status" value="1"/>
</dbReference>
<evidence type="ECO:0000256" key="9">
    <source>
        <dbReference type="ARBA" id="ARBA00023175"/>
    </source>
</evidence>
<dbReference type="GO" id="GO:0000073">
    <property type="term" value="P:initial mitotic spindle pole body separation"/>
    <property type="evidence" value="ECO:0007669"/>
    <property type="project" value="UniProtKB-ARBA"/>
</dbReference>
<feature type="region of interest" description="Disordered" evidence="14">
    <location>
        <begin position="1"/>
        <end position="91"/>
    </location>
</feature>
<keyword evidence="4" id="KW-0493">Microtubule</keyword>
<dbReference type="GO" id="GO:0005876">
    <property type="term" value="C:spindle microtubule"/>
    <property type="evidence" value="ECO:0007669"/>
    <property type="project" value="TreeGrafter"/>
</dbReference>
<evidence type="ECO:0000256" key="14">
    <source>
        <dbReference type="SAM" id="MobiDB-lite"/>
    </source>
</evidence>
<keyword evidence="17" id="KW-1185">Reference proteome</keyword>
<feature type="compositionally biased region" description="Low complexity" evidence="14">
    <location>
        <begin position="1133"/>
        <end position="1152"/>
    </location>
</feature>
<dbReference type="GeneID" id="37268319"/>
<evidence type="ECO:0000256" key="7">
    <source>
        <dbReference type="ARBA" id="ARBA00022840"/>
    </source>
</evidence>
<evidence type="ECO:0000256" key="12">
    <source>
        <dbReference type="ARBA" id="ARBA00034704"/>
    </source>
</evidence>
<dbReference type="GO" id="GO:0005634">
    <property type="term" value="C:nucleus"/>
    <property type="evidence" value="ECO:0007669"/>
    <property type="project" value="TreeGrafter"/>
</dbReference>
<keyword evidence="6" id="KW-0498">Mitosis</keyword>
<evidence type="ECO:0000256" key="13">
    <source>
        <dbReference type="PROSITE-ProRule" id="PRU00283"/>
    </source>
</evidence>
<dbReference type="GO" id="GO:0008017">
    <property type="term" value="F:microtubule binding"/>
    <property type="evidence" value="ECO:0007669"/>
    <property type="project" value="InterPro"/>
</dbReference>
<dbReference type="STRING" id="58919.A0A316ZHY0"/>